<proteinExistence type="predicted"/>
<dbReference type="RefSeq" id="WP_259660545.1">
    <property type="nucleotide sequence ID" value="NZ_JAHXRI010000006.1"/>
</dbReference>
<keyword evidence="2" id="KW-0812">Transmembrane</keyword>
<evidence type="ECO:0008006" key="5">
    <source>
        <dbReference type="Google" id="ProtNLM"/>
    </source>
</evidence>
<evidence type="ECO:0000313" key="4">
    <source>
        <dbReference type="Proteomes" id="UP000739565"/>
    </source>
</evidence>
<gene>
    <name evidence="3" type="ORF">KZZ10_05785</name>
</gene>
<comment type="caution">
    <text evidence="3">The sequence shown here is derived from an EMBL/GenBank/DDBJ whole genome shotgun (WGS) entry which is preliminary data.</text>
</comment>
<feature type="compositionally biased region" description="Polar residues" evidence="1">
    <location>
        <begin position="263"/>
        <end position="276"/>
    </location>
</feature>
<dbReference type="AlphaFoldDB" id="A0A953T2A0"/>
<name>A0A953T2A0_9BURK</name>
<dbReference type="GO" id="GO:0016788">
    <property type="term" value="F:hydrolase activity, acting on ester bonds"/>
    <property type="evidence" value="ECO:0007669"/>
    <property type="project" value="UniProtKB-ARBA"/>
</dbReference>
<dbReference type="Proteomes" id="UP000739565">
    <property type="component" value="Unassembled WGS sequence"/>
</dbReference>
<feature type="transmembrane region" description="Helical" evidence="2">
    <location>
        <begin position="20"/>
        <end position="39"/>
    </location>
</feature>
<dbReference type="Gene3D" id="3.40.50.1110">
    <property type="entry name" value="SGNH hydrolase"/>
    <property type="match status" value="2"/>
</dbReference>
<dbReference type="EMBL" id="JAHXRI010000006">
    <property type="protein sequence ID" value="MBZ1350150.1"/>
    <property type="molecule type" value="Genomic_DNA"/>
</dbReference>
<evidence type="ECO:0000256" key="1">
    <source>
        <dbReference type="SAM" id="MobiDB-lite"/>
    </source>
</evidence>
<evidence type="ECO:0000256" key="2">
    <source>
        <dbReference type="SAM" id="Phobius"/>
    </source>
</evidence>
<dbReference type="SUPFAM" id="SSF52266">
    <property type="entry name" value="SGNH hydrolase"/>
    <property type="match status" value="1"/>
</dbReference>
<organism evidence="3 4">
    <name type="scientific">Zwartia hollandica</name>
    <dbReference type="NCBI Taxonomy" id="324606"/>
    <lineage>
        <taxon>Bacteria</taxon>
        <taxon>Pseudomonadati</taxon>
        <taxon>Pseudomonadota</taxon>
        <taxon>Betaproteobacteria</taxon>
        <taxon>Burkholderiales</taxon>
        <taxon>Alcaligenaceae</taxon>
        <taxon>Zwartia</taxon>
    </lineage>
</organism>
<sequence length="428" mass="48443">MSVNQSRGGSALAKSAVSTGFVLGISILLFLIIDLLAGARMRELIDIHRDHFRISHPIYHHDLKPNSRGIGYWGTWTYPVCTDGNGFKSGCDRIGVKQKSFDVAFIGDSFTEGIGLPYDKTFVGMVANQLPELTIANLGVVSYSPAIYLSKLTYLFSQGYRFKHIIVFIDIGDAYDEANEYDLFENKFVVAKGESYPFTWLKQAKRWAIRHFPLTALGWDKWQQFSLRSPQVRRDLTNATLVAEQAADTRVIGNRDISLGTIAPNSDTKQDASQASPPLPSDVKERASRNIYEGIYEKNYPKSEWTYNTASVHYGQEGVLNTLEKMKREMNQLVSLATSYGATVSIGVYPWPGQLKYDTSDSLQVRYWKDFCTDKCLYFYNNFPAFFQLAREKGTQRIINDYYFAGDVHFNERGNEVIARTILEAGVE</sequence>
<keyword evidence="2" id="KW-0472">Membrane</keyword>
<keyword evidence="4" id="KW-1185">Reference proteome</keyword>
<feature type="region of interest" description="Disordered" evidence="1">
    <location>
        <begin position="261"/>
        <end position="283"/>
    </location>
</feature>
<evidence type="ECO:0000313" key="3">
    <source>
        <dbReference type="EMBL" id="MBZ1350150.1"/>
    </source>
</evidence>
<reference evidence="3" key="1">
    <citation type="submission" date="2021-07" db="EMBL/GenBank/DDBJ databases">
        <title>New genus and species of the family Alcaligenaceae.</title>
        <authorList>
            <person name="Hahn M.W."/>
        </authorList>
    </citation>
    <scope>NUCLEOTIDE SEQUENCE</scope>
    <source>
        <strain evidence="3">LF4-65</strain>
    </source>
</reference>
<keyword evidence="2" id="KW-1133">Transmembrane helix</keyword>
<protein>
    <recommendedName>
        <fullName evidence="5">SGNH hydrolase-type esterase domain-containing protein</fullName>
    </recommendedName>
</protein>
<accession>A0A953T2A0</accession>
<dbReference type="InterPro" id="IPR036514">
    <property type="entry name" value="SGNH_hydro_sf"/>
</dbReference>